<dbReference type="PANTHER" id="PTHR35446">
    <property type="entry name" value="SI:CH211-175M2.5"/>
    <property type="match status" value="1"/>
</dbReference>
<evidence type="ECO:0000259" key="1">
    <source>
        <dbReference type="Pfam" id="PF02627"/>
    </source>
</evidence>
<dbReference type="PANTHER" id="PTHR35446:SF3">
    <property type="entry name" value="CMD DOMAIN-CONTAINING PROTEIN"/>
    <property type="match status" value="1"/>
</dbReference>
<keyword evidence="3" id="KW-1185">Reference proteome</keyword>
<dbReference type="NCBIfam" id="TIGR00778">
    <property type="entry name" value="ahpD_dom"/>
    <property type="match status" value="1"/>
</dbReference>
<comment type="caution">
    <text evidence="2">The sequence shown here is derived from an EMBL/GenBank/DDBJ whole genome shotgun (WGS) entry which is preliminary data.</text>
</comment>
<dbReference type="EMBL" id="JAGHKO010000001">
    <property type="protein sequence ID" value="MBO9199627.1"/>
    <property type="molecule type" value="Genomic_DNA"/>
</dbReference>
<accession>A0ABS3YP23</accession>
<proteinExistence type="predicted"/>
<dbReference type="SUPFAM" id="SSF69118">
    <property type="entry name" value="AhpD-like"/>
    <property type="match status" value="1"/>
</dbReference>
<evidence type="ECO:0000313" key="2">
    <source>
        <dbReference type="EMBL" id="MBO9199627.1"/>
    </source>
</evidence>
<gene>
    <name evidence="2" type="ORF">J7I42_05070</name>
</gene>
<dbReference type="InterPro" id="IPR004675">
    <property type="entry name" value="AhpD_core"/>
</dbReference>
<dbReference type="InterPro" id="IPR029032">
    <property type="entry name" value="AhpD-like"/>
</dbReference>
<sequence>MHSFTVPGRDQVTPDNQAIFDTLQKNYGLIPNLFAVFAYSETALGDYLSFAGRKSSLSQKEKEVINLVVSQVNGCKYCLRGHTIAAKAAGFTADEIIEIRKAAITFNDRLNALGHFAKATVLQKGRPDEAVIDNFFDAGFTEANMIDALLTITAKTLTNYLHNITQVPIEWPEIPEV</sequence>
<dbReference type="Pfam" id="PF02627">
    <property type="entry name" value="CMD"/>
    <property type="match status" value="1"/>
</dbReference>
<dbReference type="Gene3D" id="1.20.1290.10">
    <property type="entry name" value="AhpD-like"/>
    <property type="match status" value="1"/>
</dbReference>
<evidence type="ECO:0000313" key="3">
    <source>
        <dbReference type="Proteomes" id="UP000677244"/>
    </source>
</evidence>
<organism evidence="2 3">
    <name type="scientific">Niastella soli</name>
    <dbReference type="NCBI Taxonomy" id="2821487"/>
    <lineage>
        <taxon>Bacteria</taxon>
        <taxon>Pseudomonadati</taxon>
        <taxon>Bacteroidota</taxon>
        <taxon>Chitinophagia</taxon>
        <taxon>Chitinophagales</taxon>
        <taxon>Chitinophagaceae</taxon>
        <taxon>Niastella</taxon>
    </lineage>
</organism>
<dbReference type="InterPro" id="IPR003779">
    <property type="entry name" value="CMD-like"/>
</dbReference>
<protein>
    <submittedName>
        <fullName evidence="2">Carboxymuconolactone decarboxylase family protein</fullName>
    </submittedName>
</protein>
<reference evidence="2 3" key="1">
    <citation type="submission" date="2021-03" db="EMBL/GenBank/DDBJ databases">
        <title>Assistant Professor.</title>
        <authorList>
            <person name="Huq M.A."/>
        </authorList>
    </citation>
    <scope>NUCLEOTIDE SEQUENCE [LARGE SCALE GENOMIC DNA]</scope>
    <source>
        <strain evidence="2 3">MAH-29</strain>
    </source>
</reference>
<feature type="domain" description="Carboxymuconolactone decarboxylase-like" evidence="1">
    <location>
        <begin position="51"/>
        <end position="106"/>
    </location>
</feature>
<dbReference type="Proteomes" id="UP000677244">
    <property type="component" value="Unassembled WGS sequence"/>
</dbReference>
<dbReference type="RefSeq" id="WP_209137684.1">
    <property type="nucleotide sequence ID" value="NZ_JAGHKO010000001.1"/>
</dbReference>
<name>A0ABS3YP23_9BACT</name>